<evidence type="ECO:0008006" key="5">
    <source>
        <dbReference type="Google" id="ProtNLM"/>
    </source>
</evidence>
<dbReference type="InterPro" id="IPR045748">
    <property type="entry name" value="DcaP"/>
</dbReference>
<sequence length="446" mass="48165">MNQKHLLGLAVTIALAAPGMALAQTRSDREKALEARIAQLEKIVAELAAQQQRSAPQAGLAGQRVAETPAARETPPATQSGAVVPATQPGTRFTYGGFIKFDAMVTDTSGGRIADGGAGRMFHLPAAIPVGGTGGDAYTDFGAQFSRVWLSADHLTEDGDKIKAHVELDFYGGGSDKLGNEISTNTHGATLRHAYVSWNEWLAGQTWSNFMDAAAFPESVDFAGVTDGLIFARQAQLRYTRGGWSFSLENPQTTVLSYRAGDGRYNSGDTLSPDVTARWQTKGDWGHFSFATMLREYRVPADTARGLSVHASGKFNLGERDDIRYSLNAGRGIGRYLAFGTAPDVMTDALGNLKPLTGVGGYVSWRHAFNARWRGNLMYSAARFDNDTDLTGFGITRDTQSVHANLIWSPLPKLDLGAEIGWGERTLENGQSGDIKRVQTSVKYSF</sequence>
<dbReference type="SUPFAM" id="SSF56935">
    <property type="entry name" value="Porins"/>
    <property type="match status" value="1"/>
</dbReference>
<dbReference type="OrthoDB" id="190887at2"/>
<dbReference type="Proteomes" id="UP000275012">
    <property type="component" value="Unassembled WGS sequence"/>
</dbReference>
<feature type="compositionally biased region" description="Low complexity" evidence="1">
    <location>
        <begin position="66"/>
        <end position="78"/>
    </location>
</feature>
<accession>A0A3M2HGK5</accession>
<feature type="region of interest" description="Disordered" evidence="1">
    <location>
        <begin position="55"/>
        <end position="86"/>
    </location>
</feature>
<evidence type="ECO:0000313" key="3">
    <source>
        <dbReference type="EMBL" id="RMH88098.1"/>
    </source>
</evidence>
<feature type="signal peptide" evidence="2">
    <location>
        <begin position="1"/>
        <end position="23"/>
    </location>
</feature>
<proteinExistence type="predicted"/>
<dbReference type="Pfam" id="PF19577">
    <property type="entry name" value="DcaP"/>
    <property type="match status" value="1"/>
</dbReference>
<comment type="caution">
    <text evidence="3">The sequence shown here is derived from an EMBL/GenBank/DDBJ whole genome shotgun (WGS) entry which is preliminary data.</text>
</comment>
<keyword evidence="4" id="KW-1185">Reference proteome</keyword>
<gene>
    <name evidence="3" type="ORF">EBB59_12045</name>
</gene>
<dbReference type="EMBL" id="RFLY01000021">
    <property type="protein sequence ID" value="RMH88098.1"/>
    <property type="molecule type" value="Genomic_DNA"/>
</dbReference>
<protein>
    <recommendedName>
        <fullName evidence="5">Porin</fullName>
    </recommendedName>
</protein>
<evidence type="ECO:0000256" key="1">
    <source>
        <dbReference type="SAM" id="MobiDB-lite"/>
    </source>
</evidence>
<evidence type="ECO:0000256" key="2">
    <source>
        <dbReference type="SAM" id="SignalP"/>
    </source>
</evidence>
<evidence type="ECO:0000313" key="4">
    <source>
        <dbReference type="Proteomes" id="UP000275012"/>
    </source>
</evidence>
<keyword evidence="2" id="KW-0732">Signal</keyword>
<feature type="chain" id="PRO_5018303249" description="Porin" evidence="2">
    <location>
        <begin position="24"/>
        <end position="446"/>
    </location>
</feature>
<dbReference type="AlphaFoldDB" id="A0A3M2HGK5"/>
<name>A0A3M2HGK5_9GAMM</name>
<organism evidence="3 4">
    <name type="scientific">Solilutibacter pythonis</name>
    <dbReference type="NCBI Taxonomy" id="2483112"/>
    <lineage>
        <taxon>Bacteria</taxon>
        <taxon>Pseudomonadati</taxon>
        <taxon>Pseudomonadota</taxon>
        <taxon>Gammaproteobacteria</taxon>
        <taxon>Lysobacterales</taxon>
        <taxon>Lysobacteraceae</taxon>
        <taxon>Solilutibacter</taxon>
    </lineage>
</organism>
<reference evidence="3 4" key="1">
    <citation type="submission" date="2018-10" db="EMBL/GenBank/DDBJ databases">
        <title>Proposal of Lysobacter pythonis sp. nov. isolated from royal pythons (Python regius).</title>
        <authorList>
            <person name="Hans-Juergen B."/>
            <person name="Huptas C."/>
            <person name="Sandra B."/>
            <person name="Igor L."/>
            <person name="Joachim S."/>
            <person name="Siegfried S."/>
            <person name="Mareike W."/>
            <person name="Peter K."/>
        </authorList>
    </citation>
    <scope>NUCLEOTIDE SEQUENCE [LARGE SCALE GENOMIC DNA]</scope>
    <source>
        <strain evidence="3 4">4284/11</strain>
    </source>
</reference>